<accession>A0A9W5REH8</accession>
<feature type="domain" description="CBS" evidence="2">
    <location>
        <begin position="347"/>
        <end position="405"/>
    </location>
</feature>
<dbReference type="GO" id="GO:0016020">
    <property type="term" value="C:membrane"/>
    <property type="evidence" value="ECO:0007669"/>
    <property type="project" value="InterPro"/>
</dbReference>
<dbReference type="Pfam" id="PF03448">
    <property type="entry name" value="MgtE_N"/>
    <property type="match status" value="1"/>
</dbReference>
<dbReference type="InterPro" id="IPR046342">
    <property type="entry name" value="CBS_dom_sf"/>
</dbReference>
<evidence type="ECO:0000259" key="2">
    <source>
        <dbReference type="PROSITE" id="PS51371"/>
    </source>
</evidence>
<dbReference type="PANTHER" id="PTHR43773:SF1">
    <property type="entry name" value="MAGNESIUM TRANSPORTER MGTE"/>
    <property type="match status" value="1"/>
</dbReference>
<dbReference type="EMBL" id="AGWN01000001">
    <property type="protein sequence ID" value="EPD30910.1"/>
    <property type="molecule type" value="Genomic_DNA"/>
</dbReference>
<dbReference type="SUPFAM" id="SSF54631">
    <property type="entry name" value="CBS-domain pair"/>
    <property type="match status" value="1"/>
</dbReference>
<dbReference type="AlphaFoldDB" id="A0A9W5REH8"/>
<dbReference type="Pfam" id="PF26205">
    <property type="entry name" value="SH3_actinomycetes"/>
    <property type="match status" value="1"/>
</dbReference>
<name>A0A9W5REH8_9ACTO</name>
<dbReference type="SMART" id="SM00924">
    <property type="entry name" value="MgtE_N"/>
    <property type="match status" value="1"/>
</dbReference>
<proteinExistence type="predicted"/>
<dbReference type="SUPFAM" id="SSF158791">
    <property type="entry name" value="MgtE N-terminal domain-like"/>
    <property type="match status" value="1"/>
</dbReference>
<reference evidence="3 4" key="1">
    <citation type="submission" date="2013-05" db="EMBL/GenBank/DDBJ databases">
        <title>The Genome Sequence of Actinomyces europaeus ACS-120-V-COL10B.</title>
        <authorList>
            <consortium name="The Broad Institute Genomics Platform"/>
            <person name="Earl A."/>
            <person name="Ward D."/>
            <person name="Feldgarden M."/>
            <person name="Gevers D."/>
            <person name="Saerens B."/>
            <person name="Vaneechoutte M."/>
            <person name="Walker B."/>
            <person name="Young S."/>
            <person name="Zeng Q."/>
            <person name="Gargeya S."/>
            <person name="Fitzgerald M."/>
            <person name="Haas B."/>
            <person name="Abouelleil A."/>
            <person name="Allen A.W."/>
            <person name="Alvarado L."/>
            <person name="Arachchi H.M."/>
            <person name="Berlin A.M."/>
            <person name="Chapman S.B."/>
            <person name="Gainer-Dewar J."/>
            <person name="Goldberg J."/>
            <person name="Griggs A."/>
            <person name="Gujja S."/>
            <person name="Hansen M."/>
            <person name="Howarth C."/>
            <person name="Imamovic A."/>
            <person name="Ireland A."/>
            <person name="Larimer J."/>
            <person name="McCowan C."/>
            <person name="Murphy C."/>
            <person name="Pearson M."/>
            <person name="Poon T.W."/>
            <person name="Priest M."/>
            <person name="Roberts A."/>
            <person name="Saif S."/>
            <person name="Shea T."/>
            <person name="Sisk P."/>
            <person name="Sykes S."/>
            <person name="Wortman J."/>
            <person name="Nusbaum C."/>
            <person name="Birren B."/>
        </authorList>
    </citation>
    <scope>NUCLEOTIDE SEQUENCE [LARGE SCALE GENOMIC DNA]</scope>
    <source>
        <strain evidence="3 4">ACS-120-V-Col10b</strain>
    </source>
</reference>
<dbReference type="GO" id="GO:0015095">
    <property type="term" value="F:magnesium ion transmembrane transporter activity"/>
    <property type="evidence" value="ECO:0007669"/>
    <property type="project" value="InterPro"/>
</dbReference>
<dbReference type="InterPro" id="IPR058838">
    <property type="entry name" value="SH3_actinomycetes"/>
</dbReference>
<dbReference type="InterPro" id="IPR000644">
    <property type="entry name" value="CBS_dom"/>
</dbReference>
<dbReference type="InterPro" id="IPR006668">
    <property type="entry name" value="Mg_transptr_MgtE_intracell_dom"/>
</dbReference>
<protein>
    <recommendedName>
        <fullName evidence="2">CBS domain-containing protein</fullName>
    </recommendedName>
</protein>
<keyword evidence="4" id="KW-1185">Reference proteome</keyword>
<evidence type="ECO:0000313" key="4">
    <source>
        <dbReference type="Proteomes" id="UP000014387"/>
    </source>
</evidence>
<dbReference type="Gene3D" id="1.25.60.10">
    <property type="entry name" value="MgtE N-terminal domain-like"/>
    <property type="match status" value="1"/>
</dbReference>
<dbReference type="Proteomes" id="UP000014387">
    <property type="component" value="Unassembled WGS sequence"/>
</dbReference>
<keyword evidence="1" id="KW-0129">CBS domain</keyword>
<dbReference type="Pfam" id="PF00571">
    <property type="entry name" value="CBS"/>
    <property type="match status" value="2"/>
</dbReference>
<dbReference type="InterPro" id="IPR038076">
    <property type="entry name" value="MgtE_N_sf"/>
</dbReference>
<evidence type="ECO:0000256" key="1">
    <source>
        <dbReference type="PROSITE-ProRule" id="PRU00703"/>
    </source>
</evidence>
<evidence type="ECO:0000313" key="3">
    <source>
        <dbReference type="EMBL" id="EPD30910.1"/>
    </source>
</evidence>
<gene>
    <name evidence="3" type="ORF">HMPREF9238_00665</name>
</gene>
<dbReference type="PROSITE" id="PS51371">
    <property type="entry name" value="CBS"/>
    <property type="match status" value="1"/>
</dbReference>
<dbReference type="PANTHER" id="PTHR43773">
    <property type="entry name" value="MAGNESIUM TRANSPORTER MGTE"/>
    <property type="match status" value="1"/>
</dbReference>
<organism evidence="3 4">
    <name type="scientific">Gleimia europaea ACS-120-V-Col10b</name>
    <dbReference type="NCBI Taxonomy" id="883069"/>
    <lineage>
        <taxon>Bacteria</taxon>
        <taxon>Bacillati</taxon>
        <taxon>Actinomycetota</taxon>
        <taxon>Actinomycetes</taxon>
        <taxon>Actinomycetales</taxon>
        <taxon>Actinomycetaceae</taxon>
        <taxon>Gleimia</taxon>
    </lineage>
</organism>
<dbReference type="Gene3D" id="3.10.580.10">
    <property type="entry name" value="CBS-domain"/>
    <property type="match status" value="1"/>
</dbReference>
<sequence length="407" mass="45021">MFVGKVAGTGVFDPIGDQVGRIYDVVSIMRLNRAPDVVGFVVEVSNRRRVFVPISRVTSIEPGAVITTGLLNMRRFNQREAETLIISQLFDRVVSMRDGSGEVRIRDVGMEQRLPREWRVTELFVERVTKSTFGFKRAGETMLVSVSDVTKLSTQVGVQDATSLIASTHHMKAADLADILRDLPEDRMYEVASQLSDERLADVLEELPEDDSVSILERLQAKQAADVLDVMQPDDAADLISELAPLTAQNLLNLMEPEEAEDVRRLMRYDDDTAGGLMTTEPVILPPDATVAQMLANVRNKDIPPALAAMVIVARPPLETPTGKFIGVVHIQRALREPPQSLLGTIVDTDIETVDPQRSIRSITRTLAMYNLTAVPVVDEHGHVLGAISVDDVLDNLLPDDWRDLDD</sequence>
<dbReference type="InterPro" id="IPR006669">
    <property type="entry name" value="MgtE_transporter"/>
</dbReference>
<comment type="caution">
    <text evidence="3">The sequence shown here is derived from an EMBL/GenBank/DDBJ whole genome shotgun (WGS) entry which is preliminary data.</text>
</comment>